<organism evidence="2 3">
    <name type="scientific">Prorocentrum cordatum</name>
    <dbReference type="NCBI Taxonomy" id="2364126"/>
    <lineage>
        <taxon>Eukaryota</taxon>
        <taxon>Sar</taxon>
        <taxon>Alveolata</taxon>
        <taxon>Dinophyceae</taxon>
        <taxon>Prorocentrales</taxon>
        <taxon>Prorocentraceae</taxon>
        <taxon>Prorocentrum</taxon>
    </lineage>
</organism>
<reference evidence="2" key="1">
    <citation type="submission" date="2023-10" db="EMBL/GenBank/DDBJ databases">
        <authorList>
            <person name="Chen Y."/>
            <person name="Shah S."/>
            <person name="Dougan E. K."/>
            <person name="Thang M."/>
            <person name="Chan C."/>
        </authorList>
    </citation>
    <scope>NUCLEOTIDE SEQUENCE [LARGE SCALE GENOMIC DNA]</scope>
</reference>
<gene>
    <name evidence="2" type="ORF">PCOR1329_LOCUS14824</name>
</gene>
<keyword evidence="1" id="KW-0812">Transmembrane</keyword>
<dbReference type="EMBL" id="CAUYUJ010004447">
    <property type="protein sequence ID" value="CAK0809612.1"/>
    <property type="molecule type" value="Genomic_DNA"/>
</dbReference>
<evidence type="ECO:0000256" key="1">
    <source>
        <dbReference type="SAM" id="Phobius"/>
    </source>
</evidence>
<comment type="caution">
    <text evidence="2">The sequence shown here is derived from an EMBL/GenBank/DDBJ whole genome shotgun (WGS) entry which is preliminary data.</text>
</comment>
<name>A0ABN9QTK7_9DINO</name>
<feature type="non-terminal residue" evidence="2">
    <location>
        <position position="189"/>
    </location>
</feature>
<sequence>MFLLKVTVGSLLILAFLKAVVLFYPMVVLHRHLTNVPLSYLINEITLVNSLEMVITEPCLMLQNVVFLELQIYLTARVVRFQSLLTFITAASLRLTAVVPFIPMLVNVLQLVIVELFLRMPIVVIAGLQFYLIVKGACFQSILVSLTMVDLRSLLVMSFWMVVVASIPTANLKMMDVMWYMERPGGLRA</sequence>
<feature type="transmembrane region" description="Helical" evidence="1">
    <location>
        <begin position="112"/>
        <end position="134"/>
    </location>
</feature>
<feature type="transmembrane region" description="Helical" evidence="1">
    <location>
        <begin position="84"/>
        <end position="106"/>
    </location>
</feature>
<keyword evidence="1" id="KW-1133">Transmembrane helix</keyword>
<protein>
    <recommendedName>
        <fullName evidence="4">Transmembrane protein 138</fullName>
    </recommendedName>
</protein>
<feature type="transmembrane region" description="Helical" evidence="1">
    <location>
        <begin position="154"/>
        <end position="172"/>
    </location>
</feature>
<evidence type="ECO:0008006" key="4">
    <source>
        <dbReference type="Google" id="ProtNLM"/>
    </source>
</evidence>
<evidence type="ECO:0000313" key="3">
    <source>
        <dbReference type="Proteomes" id="UP001189429"/>
    </source>
</evidence>
<feature type="transmembrane region" description="Helical" evidence="1">
    <location>
        <begin position="6"/>
        <end position="29"/>
    </location>
</feature>
<keyword evidence="3" id="KW-1185">Reference proteome</keyword>
<keyword evidence="1" id="KW-0472">Membrane</keyword>
<proteinExistence type="predicted"/>
<dbReference type="Proteomes" id="UP001189429">
    <property type="component" value="Unassembled WGS sequence"/>
</dbReference>
<evidence type="ECO:0000313" key="2">
    <source>
        <dbReference type="EMBL" id="CAK0809612.1"/>
    </source>
</evidence>
<accession>A0ABN9QTK7</accession>